<dbReference type="VEuPathDB" id="VectorBase:GAUT013383"/>
<accession>A0A1A9URX5</accession>
<dbReference type="Proteomes" id="UP000078200">
    <property type="component" value="Unassembled WGS sequence"/>
</dbReference>
<protein>
    <submittedName>
        <fullName evidence="1">Uncharacterized protein</fullName>
    </submittedName>
</protein>
<reference evidence="1" key="1">
    <citation type="submission" date="2020-05" db="UniProtKB">
        <authorList>
            <consortium name="EnsemblMetazoa"/>
        </authorList>
    </citation>
    <scope>IDENTIFICATION</scope>
    <source>
        <strain evidence="1">TTRI</strain>
    </source>
</reference>
<keyword evidence="2" id="KW-1185">Reference proteome</keyword>
<evidence type="ECO:0000313" key="1">
    <source>
        <dbReference type="EnsemblMetazoa" id="GAUT013383-PA"/>
    </source>
</evidence>
<organism evidence="1 2">
    <name type="scientific">Glossina austeni</name>
    <name type="common">Savannah tsetse fly</name>
    <dbReference type="NCBI Taxonomy" id="7395"/>
    <lineage>
        <taxon>Eukaryota</taxon>
        <taxon>Metazoa</taxon>
        <taxon>Ecdysozoa</taxon>
        <taxon>Arthropoda</taxon>
        <taxon>Hexapoda</taxon>
        <taxon>Insecta</taxon>
        <taxon>Pterygota</taxon>
        <taxon>Neoptera</taxon>
        <taxon>Endopterygota</taxon>
        <taxon>Diptera</taxon>
        <taxon>Brachycera</taxon>
        <taxon>Muscomorpha</taxon>
        <taxon>Hippoboscoidea</taxon>
        <taxon>Glossinidae</taxon>
        <taxon>Glossina</taxon>
    </lineage>
</organism>
<evidence type="ECO:0000313" key="2">
    <source>
        <dbReference type="Proteomes" id="UP000078200"/>
    </source>
</evidence>
<sequence>MEENVSGGCLEIKSTIWACAVQGERSMKQERACWAVIKGLRHSTPTADITSELILIGYQINVVCPAFKLLEFKLNLTIVRVHFPSKHDIKDKGYDNFFLNLEAKFILGVYTRRKLKADEKQQS</sequence>
<proteinExistence type="predicted"/>
<dbReference type="AlphaFoldDB" id="A0A1A9URX5"/>
<name>A0A1A9URX5_GLOAU</name>
<dbReference type="EnsemblMetazoa" id="GAUT013383-RA">
    <property type="protein sequence ID" value="GAUT013383-PA"/>
    <property type="gene ID" value="GAUT013383"/>
</dbReference>